<dbReference type="InterPro" id="IPR037047">
    <property type="entry name" value="PITH_dom_sf"/>
</dbReference>
<evidence type="ECO:0000259" key="3">
    <source>
        <dbReference type="PROSITE" id="PS51532"/>
    </source>
</evidence>
<accession>A0A0H5C2W0</accession>
<keyword evidence="7" id="KW-1185">Reference proteome</keyword>
<reference evidence="5 7" key="3">
    <citation type="journal article" date="2016" name="Proc. Natl. Acad. Sci. U.S.A.">
        <title>Comparative genomics of biotechnologically important yeasts.</title>
        <authorList>
            <person name="Riley R."/>
            <person name="Haridas S."/>
            <person name="Wolfe K.H."/>
            <person name="Lopes M.R."/>
            <person name="Hittinger C.T."/>
            <person name="Goeker M."/>
            <person name="Salamov A.A."/>
            <person name="Wisecaver J.H."/>
            <person name="Long T.M."/>
            <person name="Calvey C.H."/>
            <person name="Aerts A.L."/>
            <person name="Barry K.W."/>
            <person name="Choi C."/>
            <person name="Clum A."/>
            <person name="Coughlan A.Y."/>
            <person name="Deshpande S."/>
            <person name="Douglass A.P."/>
            <person name="Hanson S.J."/>
            <person name="Klenk H.-P."/>
            <person name="LaButti K.M."/>
            <person name="Lapidus A."/>
            <person name="Lindquist E.A."/>
            <person name="Lipzen A.M."/>
            <person name="Meier-Kolthoff J.P."/>
            <person name="Ohm R.A."/>
            <person name="Otillar R.P."/>
            <person name="Pangilinan J.L."/>
            <person name="Peng Y."/>
            <person name="Rokas A."/>
            <person name="Rosa C.A."/>
            <person name="Scheuner C."/>
            <person name="Sibirny A.A."/>
            <person name="Slot J.C."/>
            <person name="Stielow J.B."/>
            <person name="Sun H."/>
            <person name="Kurtzman C.P."/>
            <person name="Blackwell M."/>
            <person name="Grigoriev I.V."/>
            <person name="Jeffries T.W."/>
        </authorList>
    </citation>
    <scope>NUCLEOTIDE SEQUENCE [LARGE SCALE GENOMIC DNA]</scope>
    <source>
        <strain evidence="7">ATCC 18201 / CBS 1600 / BCRC 20928 / JCM 3617 / NBRC 0987 / NRRL Y-1542</strain>
        <strain evidence="5">NRRL Y-1542</strain>
    </source>
</reference>
<dbReference type="GO" id="GO:0005634">
    <property type="term" value="C:nucleus"/>
    <property type="evidence" value="ECO:0007669"/>
    <property type="project" value="TreeGrafter"/>
</dbReference>
<dbReference type="Proteomes" id="UP000094389">
    <property type="component" value="Unassembled WGS sequence"/>
</dbReference>
<dbReference type="PROSITE" id="PS51532">
    <property type="entry name" value="PITH"/>
    <property type="match status" value="1"/>
</dbReference>
<dbReference type="OrthoDB" id="2635at2759"/>
<dbReference type="Proteomes" id="UP000038830">
    <property type="component" value="Unassembled WGS sequence"/>
</dbReference>
<reference evidence="6" key="2">
    <citation type="journal article" date="2015" name="J. Biotechnol.">
        <title>The structure of the Cyberlindnera jadinii genome and its relation to Candida utilis analyzed by the occurrence of single nucleotide polymorphisms.</title>
        <authorList>
            <person name="Rupp O."/>
            <person name="Brinkrolf K."/>
            <person name="Buerth C."/>
            <person name="Kunigo M."/>
            <person name="Schneider J."/>
            <person name="Jaenicke S."/>
            <person name="Goesmann A."/>
            <person name="Puehler A."/>
            <person name="Jaeger K.-E."/>
            <person name="Ernst J.F."/>
        </authorList>
    </citation>
    <scope>NUCLEOTIDE SEQUENCE [LARGE SCALE GENOMIC DNA]</scope>
    <source>
        <strain evidence="6">ATCC 18201 / CBS 1600 / BCRC 20928 / JCM 3617 / NBRC 0987 / NRRL Y-1542</strain>
    </source>
</reference>
<dbReference type="RefSeq" id="XP_020072157.1">
    <property type="nucleotide sequence ID" value="XM_020212472.1"/>
</dbReference>
<evidence type="ECO:0000313" key="6">
    <source>
        <dbReference type="Proteomes" id="UP000038830"/>
    </source>
</evidence>
<feature type="compositionally biased region" description="Basic and acidic residues" evidence="2">
    <location>
        <begin position="17"/>
        <end position="26"/>
    </location>
</feature>
<comment type="similarity">
    <text evidence="1">Belongs to the PITHD1 family.</text>
</comment>
<accession>A0A1E4S6K5</accession>
<reference evidence="4" key="1">
    <citation type="submission" date="2014-12" db="EMBL/GenBank/DDBJ databases">
        <authorList>
            <person name="Jaenicke S."/>
        </authorList>
    </citation>
    <scope>NUCLEOTIDE SEQUENCE [LARGE SCALE GENOMIC DNA]</scope>
    <source>
        <strain evidence="4">CBS1600</strain>
    </source>
</reference>
<dbReference type="GeneID" id="30986868"/>
<dbReference type="OMA" id="SHEVTIC"/>
<dbReference type="PANTHER" id="PTHR12175">
    <property type="entry name" value="AD039 HT014 THIOREDOXIN FAMILY TRP26"/>
    <property type="match status" value="1"/>
</dbReference>
<evidence type="ECO:0000313" key="5">
    <source>
        <dbReference type="EMBL" id="ODV75118.1"/>
    </source>
</evidence>
<dbReference type="Pfam" id="PF06201">
    <property type="entry name" value="PITH"/>
    <property type="match status" value="1"/>
</dbReference>
<dbReference type="EMBL" id="CDQK01000003">
    <property type="protein sequence ID" value="CEP22305.1"/>
    <property type="molecule type" value="Genomic_DNA"/>
</dbReference>
<dbReference type="SUPFAM" id="SSF49785">
    <property type="entry name" value="Galactose-binding domain-like"/>
    <property type="match status" value="1"/>
</dbReference>
<gene>
    <name evidence="4" type="ORF">BN1211_2622</name>
    <name evidence="5" type="ORF">CYBJADRAFT_123251</name>
</gene>
<dbReference type="InterPro" id="IPR008979">
    <property type="entry name" value="Galactose-bd-like_sf"/>
</dbReference>
<dbReference type="EMBL" id="KV453926">
    <property type="protein sequence ID" value="ODV75118.1"/>
    <property type="molecule type" value="Genomic_DNA"/>
</dbReference>
<dbReference type="AlphaFoldDB" id="A0A0H5C2W0"/>
<dbReference type="GO" id="GO:0005737">
    <property type="term" value="C:cytoplasm"/>
    <property type="evidence" value="ECO:0007669"/>
    <property type="project" value="UniProtKB-ARBA"/>
</dbReference>
<evidence type="ECO:0000256" key="2">
    <source>
        <dbReference type="SAM" id="MobiDB-lite"/>
    </source>
</evidence>
<organism evidence="4 6">
    <name type="scientific">Cyberlindnera jadinii (strain ATCC 18201 / CBS 1600 / BCRC 20928 / JCM 3617 / NBRC 0987 / NRRL Y-1542)</name>
    <name type="common">Torula yeast</name>
    <name type="synonym">Candida utilis</name>
    <dbReference type="NCBI Taxonomy" id="983966"/>
    <lineage>
        <taxon>Eukaryota</taxon>
        <taxon>Fungi</taxon>
        <taxon>Dikarya</taxon>
        <taxon>Ascomycota</taxon>
        <taxon>Saccharomycotina</taxon>
        <taxon>Saccharomycetes</taxon>
        <taxon>Phaffomycetales</taxon>
        <taxon>Phaffomycetaceae</taxon>
        <taxon>Cyberlindnera</taxon>
    </lineage>
</organism>
<feature type="region of interest" description="Disordered" evidence="2">
    <location>
        <begin position="1"/>
        <end position="30"/>
    </location>
</feature>
<sequence>MSCEDEHFNHSHSHSHSHGDGDDHSHIPPIQTSSVQNLREHIDFYQLRALNCQQKDEDLQRLFKANDDKFELSGFVESDADCQLILNIPFNGNVKLYSIIIRSSGESAHCPRTVKLFKNNKTLDFDNIAGSKPVHKLEQPLVGPLDDTEANVDEDTFVEHHLPRSQFQSTYHLTLFIEDNWDDDEDETTKLYYIELRGLFTSPLAKDPVITLYEAAANPADHKNLLQQEIGQSNNVD</sequence>
<dbReference type="InterPro" id="IPR045099">
    <property type="entry name" value="PITH1-like"/>
</dbReference>
<evidence type="ECO:0000313" key="4">
    <source>
        <dbReference type="EMBL" id="CEP22305.1"/>
    </source>
</evidence>
<proteinExistence type="inferred from homology"/>
<feature type="domain" description="PITH" evidence="3">
    <location>
        <begin position="27"/>
        <end position="216"/>
    </location>
</feature>
<evidence type="ECO:0000313" key="7">
    <source>
        <dbReference type="Proteomes" id="UP000094389"/>
    </source>
</evidence>
<dbReference type="InterPro" id="IPR010400">
    <property type="entry name" value="PITH_dom"/>
</dbReference>
<dbReference type="PANTHER" id="PTHR12175:SF1">
    <property type="entry name" value="PITH DOMAIN-CONTAINING PROTEIN 1"/>
    <property type="match status" value="1"/>
</dbReference>
<evidence type="ECO:0000256" key="1">
    <source>
        <dbReference type="ARBA" id="ARBA00025788"/>
    </source>
</evidence>
<dbReference type="Gene3D" id="2.60.120.470">
    <property type="entry name" value="PITH domain"/>
    <property type="match status" value="1"/>
</dbReference>
<name>A0A0H5C2W0_CYBJN</name>
<protein>
    <submittedName>
        <fullName evidence="5">DUF1000-domain-containing protein</fullName>
    </submittedName>
</protein>